<comment type="similarity">
    <text evidence="2">Belongs to the LPG synthase family.</text>
</comment>
<feature type="transmembrane region" description="Helical" evidence="14">
    <location>
        <begin position="381"/>
        <end position="400"/>
    </location>
</feature>
<evidence type="ECO:0000256" key="13">
    <source>
        <dbReference type="ARBA" id="ARBA00047540"/>
    </source>
</evidence>
<feature type="domain" description="Phosphatidylglycerol lysyltransferase C-terminal" evidence="15">
    <location>
        <begin position="563"/>
        <end position="854"/>
    </location>
</feature>
<dbReference type="RefSeq" id="WP_264288136.1">
    <property type="nucleotide sequence ID" value="NZ_JAOZEV010000015.1"/>
</dbReference>
<keyword evidence="10 14" id="KW-0472">Membrane</keyword>
<comment type="subcellular location">
    <subcellularLocation>
        <location evidence="1">Cell membrane</location>
        <topology evidence="1">Multi-pass membrane protein</topology>
    </subcellularLocation>
</comment>
<dbReference type="InterPro" id="IPR051211">
    <property type="entry name" value="PG_lysyltransferase"/>
</dbReference>
<feature type="transmembrane region" description="Helical" evidence="14">
    <location>
        <begin position="337"/>
        <end position="360"/>
    </location>
</feature>
<protein>
    <recommendedName>
        <fullName evidence="4">Phosphatidylglycerol lysyltransferase</fullName>
        <ecNumber evidence="3">2.3.2.3</ecNumber>
    </recommendedName>
    <alternativeName>
        <fullName evidence="12">Lysylphosphatidylglycerol synthase</fullName>
    </alternativeName>
</protein>
<evidence type="ECO:0000256" key="14">
    <source>
        <dbReference type="SAM" id="Phobius"/>
    </source>
</evidence>
<evidence type="ECO:0000313" key="17">
    <source>
        <dbReference type="Proteomes" id="UP001151133"/>
    </source>
</evidence>
<dbReference type="Proteomes" id="UP001151133">
    <property type="component" value="Unassembled WGS sequence"/>
</dbReference>
<name>A0A9X3HM27_9FLAO</name>
<dbReference type="PANTHER" id="PTHR34697">
    <property type="entry name" value="PHOSPHATIDYLGLYCEROL LYSYLTRANSFERASE"/>
    <property type="match status" value="1"/>
</dbReference>
<dbReference type="EC" id="2.3.2.3" evidence="3"/>
<dbReference type="InterPro" id="IPR022791">
    <property type="entry name" value="L-PG_synthase/AglD"/>
</dbReference>
<evidence type="ECO:0000259" key="15">
    <source>
        <dbReference type="Pfam" id="PF09924"/>
    </source>
</evidence>
<comment type="catalytic activity">
    <reaction evidence="13">
        <text>L-lysyl-tRNA(Lys) + a 1,2-diacyl-sn-glycero-3-phospho-(1'-sn-glycerol) = a 1,2-diacyl-sn-glycero-3-phospho-1'-(3'-O-L-lysyl)-sn-glycerol + tRNA(Lys)</text>
        <dbReference type="Rhea" id="RHEA:10668"/>
        <dbReference type="Rhea" id="RHEA-COMP:9696"/>
        <dbReference type="Rhea" id="RHEA-COMP:9697"/>
        <dbReference type="ChEBI" id="CHEBI:64716"/>
        <dbReference type="ChEBI" id="CHEBI:75792"/>
        <dbReference type="ChEBI" id="CHEBI:78442"/>
        <dbReference type="ChEBI" id="CHEBI:78529"/>
        <dbReference type="EC" id="2.3.2.3"/>
    </reaction>
</comment>
<keyword evidence="7 14" id="KW-0812">Transmembrane</keyword>
<evidence type="ECO:0000256" key="12">
    <source>
        <dbReference type="ARBA" id="ARBA00031899"/>
    </source>
</evidence>
<dbReference type="GO" id="GO:0005886">
    <property type="term" value="C:plasma membrane"/>
    <property type="evidence" value="ECO:0007669"/>
    <property type="project" value="UniProtKB-SubCell"/>
</dbReference>
<comment type="caution">
    <text evidence="16">The sequence shown here is derived from an EMBL/GenBank/DDBJ whole genome shotgun (WGS) entry which is preliminary data.</text>
</comment>
<accession>A0A9X3HM27</accession>
<keyword evidence="17" id="KW-1185">Reference proteome</keyword>
<dbReference type="GO" id="GO:0046677">
    <property type="term" value="P:response to antibiotic"/>
    <property type="evidence" value="ECO:0007669"/>
    <property type="project" value="UniProtKB-KW"/>
</dbReference>
<feature type="transmembrane region" description="Helical" evidence="14">
    <location>
        <begin position="523"/>
        <end position="543"/>
    </location>
</feature>
<feature type="transmembrane region" description="Helical" evidence="14">
    <location>
        <begin position="459"/>
        <end position="483"/>
    </location>
</feature>
<evidence type="ECO:0000256" key="3">
    <source>
        <dbReference type="ARBA" id="ARBA00012014"/>
    </source>
</evidence>
<evidence type="ECO:0000256" key="6">
    <source>
        <dbReference type="ARBA" id="ARBA00022679"/>
    </source>
</evidence>
<evidence type="ECO:0000256" key="10">
    <source>
        <dbReference type="ARBA" id="ARBA00023136"/>
    </source>
</evidence>
<evidence type="ECO:0000256" key="4">
    <source>
        <dbReference type="ARBA" id="ARBA00021546"/>
    </source>
</evidence>
<keyword evidence="9" id="KW-0443">Lipid metabolism</keyword>
<dbReference type="Pfam" id="PF03706">
    <property type="entry name" value="LPG_synthase_TM"/>
    <property type="match status" value="1"/>
</dbReference>
<evidence type="ECO:0000256" key="7">
    <source>
        <dbReference type="ARBA" id="ARBA00022692"/>
    </source>
</evidence>
<keyword evidence="5" id="KW-1003">Cell membrane</keyword>
<keyword evidence="6" id="KW-0808">Transferase</keyword>
<dbReference type="GO" id="GO:0050071">
    <property type="term" value="F:phosphatidylglycerol lysyltransferase activity"/>
    <property type="evidence" value="ECO:0007669"/>
    <property type="project" value="UniProtKB-EC"/>
</dbReference>
<keyword evidence="11" id="KW-0046">Antibiotic resistance</keyword>
<dbReference type="Pfam" id="PF09924">
    <property type="entry name" value="LPG_synthase_C"/>
    <property type="match status" value="1"/>
</dbReference>
<feature type="transmembrane region" description="Helical" evidence="14">
    <location>
        <begin position="107"/>
        <end position="127"/>
    </location>
</feature>
<gene>
    <name evidence="16" type="ORF">OIU80_16760</name>
</gene>
<keyword evidence="8 14" id="KW-1133">Transmembrane helix</keyword>
<feature type="transmembrane region" description="Helical" evidence="14">
    <location>
        <begin position="178"/>
        <end position="199"/>
    </location>
</feature>
<dbReference type="GO" id="GO:0055091">
    <property type="term" value="P:phospholipid homeostasis"/>
    <property type="evidence" value="ECO:0007669"/>
    <property type="project" value="TreeGrafter"/>
</dbReference>
<dbReference type="InterPro" id="IPR016181">
    <property type="entry name" value="Acyl_CoA_acyltransferase"/>
</dbReference>
<evidence type="ECO:0000313" key="16">
    <source>
        <dbReference type="EMBL" id="MCV9933936.1"/>
    </source>
</evidence>
<dbReference type="InterPro" id="IPR024320">
    <property type="entry name" value="LPG_synthase_C"/>
</dbReference>
<evidence type="ECO:0000256" key="8">
    <source>
        <dbReference type="ARBA" id="ARBA00022989"/>
    </source>
</evidence>
<feature type="transmembrane region" description="Helical" evidence="14">
    <location>
        <begin position="28"/>
        <end position="46"/>
    </location>
</feature>
<feature type="transmembrane region" description="Helical" evidence="14">
    <location>
        <begin position="263"/>
        <end position="283"/>
    </location>
</feature>
<evidence type="ECO:0000256" key="11">
    <source>
        <dbReference type="ARBA" id="ARBA00023251"/>
    </source>
</evidence>
<dbReference type="SUPFAM" id="SSF55729">
    <property type="entry name" value="Acyl-CoA N-acyltransferases (Nat)"/>
    <property type="match status" value="1"/>
</dbReference>
<feature type="transmembrane region" description="Helical" evidence="14">
    <location>
        <begin position="67"/>
        <end position="87"/>
    </location>
</feature>
<organism evidence="16 17">
    <name type="scientific">Flavobacterium frigoritolerans</name>
    <dbReference type="NCBI Taxonomy" id="2987686"/>
    <lineage>
        <taxon>Bacteria</taxon>
        <taxon>Pseudomonadati</taxon>
        <taxon>Bacteroidota</taxon>
        <taxon>Flavobacteriia</taxon>
        <taxon>Flavobacteriales</taxon>
        <taxon>Flavobacteriaceae</taxon>
        <taxon>Flavobacterium</taxon>
    </lineage>
</organism>
<evidence type="ECO:0000256" key="5">
    <source>
        <dbReference type="ARBA" id="ARBA00022475"/>
    </source>
</evidence>
<feature type="transmembrane region" description="Helical" evidence="14">
    <location>
        <begin position="147"/>
        <end position="166"/>
    </location>
</feature>
<sequence>MKTASKINNYIQKFKERSIPLLSRNGKIITQFIVTLFFLGVAIWFVKQEQTELSQIKNSFTNAKLQWIIAGFFTTMLYILLQGLMYINSFSAIGVSIKLKQALSLFLKRNFISVFIPAGGVTSLYFFTESIIEKGVEKVQVHLASTIYGFIGILSVVIIGIPLFIYTLLNGTIASSEWIGMSIIILLILVLFALFNSILNKGLANKLLLRWFPKTEIFITDLQNHNINRNKFIGTVFISILIDIIGIVHLYIAMIALQFEPSLVAASMGYIIAVIFLIISPFLRGLGPVEVSMGFILIRYGFTNAEAISITLLYRVFEFWLPLLAGMLTFLSKINKLLMRIVPALLLFLLGIINIISVLTPAISGRLMQLKGFLPLEAIHLSNYLVFTSGLFLLVTSSFMLKGLKMAWWFGLVLSIISLIGNLTKAIDFEESTLALLVCVSLIATRKEYYVKTNPRLRLLGLQTAILSVIAVLIYGIIGFYFLDKKHFNIDFSIGQSIRYTLQNYFLLGSYDLIPLDNFSKHFLASIKISGFISFAFLIYTFIKPYILKNSVTTAEKEIANELLEKYGSSSLDYFKTYFDKLLFISQNNDAFLAYRVSGNFAVVLENPVAKNEAEMKQCIIEFDIFCYEAGLKSIYYRIPEENLEVYKSLSKKYFFIGQEGVVDLTTFNLEGGSKKSLRNGLKKISDLQLKTTINLPPIKDGLLQKIQSVSDEWLEETGRKEILFSQGVFLWDELKKQTIITVENSEEKILAFLNIIPDYTKNEGTYDLIRKSTDAPNGIIDFILIELFNHLKSQNLTAVNIGLAPMSGIENPTTIQEKSMKYVYEKVKSFSHYKGLRDFKEKFSPSWHNQYIVFTDDYDLIQIPQVLSKVIKP</sequence>
<feature type="transmembrane region" description="Helical" evidence="14">
    <location>
        <begin position="295"/>
        <end position="317"/>
    </location>
</feature>
<proteinExistence type="inferred from homology"/>
<feature type="transmembrane region" description="Helical" evidence="14">
    <location>
        <begin position="406"/>
        <end position="424"/>
    </location>
</feature>
<feature type="transmembrane region" description="Helical" evidence="14">
    <location>
        <begin position="232"/>
        <end position="257"/>
    </location>
</feature>
<dbReference type="PANTHER" id="PTHR34697:SF2">
    <property type="entry name" value="PHOSPHATIDYLGLYCEROL LYSYLTRANSFERASE"/>
    <property type="match status" value="1"/>
</dbReference>
<dbReference type="EMBL" id="JAOZEV010000015">
    <property type="protein sequence ID" value="MCV9933936.1"/>
    <property type="molecule type" value="Genomic_DNA"/>
</dbReference>
<evidence type="ECO:0000256" key="2">
    <source>
        <dbReference type="ARBA" id="ARBA00008627"/>
    </source>
</evidence>
<evidence type="ECO:0000256" key="1">
    <source>
        <dbReference type="ARBA" id="ARBA00004651"/>
    </source>
</evidence>
<evidence type="ECO:0000256" key="9">
    <source>
        <dbReference type="ARBA" id="ARBA00023098"/>
    </source>
</evidence>
<reference evidence="16" key="1">
    <citation type="submission" date="2022-10" db="EMBL/GenBank/DDBJ databases">
        <title>Two novel species of Flavobacterium.</title>
        <authorList>
            <person name="Liu Q."/>
            <person name="Xin Y.-H."/>
        </authorList>
    </citation>
    <scope>NUCLEOTIDE SEQUENCE</scope>
    <source>
        <strain evidence="16">LS1R47</strain>
    </source>
</reference>
<dbReference type="GO" id="GO:0006629">
    <property type="term" value="P:lipid metabolic process"/>
    <property type="evidence" value="ECO:0007669"/>
    <property type="project" value="UniProtKB-KW"/>
</dbReference>
<dbReference type="AlphaFoldDB" id="A0A9X3HM27"/>